<dbReference type="InterPro" id="IPR053142">
    <property type="entry name" value="PchR_regulatory_protein"/>
</dbReference>
<dbReference type="PROSITE" id="PS01124">
    <property type="entry name" value="HTH_ARAC_FAMILY_2"/>
    <property type="match status" value="1"/>
</dbReference>
<keyword evidence="2 5" id="KW-0238">DNA-binding</keyword>
<evidence type="ECO:0000256" key="3">
    <source>
        <dbReference type="ARBA" id="ARBA00023163"/>
    </source>
</evidence>
<evidence type="ECO:0000256" key="1">
    <source>
        <dbReference type="ARBA" id="ARBA00023015"/>
    </source>
</evidence>
<comment type="caution">
    <text evidence="5">The sequence shown here is derived from an EMBL/GenBank/DDBJ whole genome shotgun (WGS) entry which is preliminary data.</text>
</comment>
<keyword evidence="1" id="KW-0805">Transcription regulation</keyword>
<accession>A0A158M143</accession>
<reference evidence="5 6" key="1">
    <citation type="submission" date="2014-03" db="EMBL/GenBank/DDBJ databases">
        <title>Genome sequence of Bordetella holmseii.</title>
        <authorList>
            <person name="Harvill E."/>
            <person name="Goodfield L.L."/>
            <person name="Ivanov Y."/>
            <person name="Meyer J.A."/>
            <person name="Newth C."/>
            <person name="Cassiday P."/>
            <person name="Tondella M.L."/>
            <person name="Liao P."/>
            <person name="Zimmerman J."/>
            <person name="Meert K."/>
            <person name="Wessel D."/>
            <person name="Berger J."/>
            <person name="Dean J.M."/>
            <person name="Holubkov R."/>
            <person name="Burr J."/>
            <person name="Liu T."/>
            <person name="Brinkac L.M."/>
            <person name="Sanka R."/>
            <person name="Kim M."/>
            <person name="Losada L."/>
        </authorList>
    </citation>
    <scope>NUCLEOTIDE SEQUENCE [LARGE SCALE GENOMIC DNA]</scope>
    <source>
        <strain evidence="5 6">CDC-H585-BH</strain>
    </source>
</reference>
<dbReference type="InterPro" id="IPR018062">
    <property type="entry name" value="HTH_AraC-typ_CS"/>
</dbReference>
<dbReference type="PROSITE" id="PS00041">
    <property type="entry name" value="HTH_ARAC_FAMILY_1"/>
    <property type="match status" value="1"/>
</dbReference>
<dbReference type="PATRIC" id="fig|1331206.3.peg.3334"/>
<dbReference type="InterPro" id="IPR009057">
    <property type="entry name" value="Homeodomain-like_sf"/>
</dbReference>
<dbReference type="STRING" id="35814.BBB42_07670"/>
<dbReference type="PANTHER" id="PTHR47893">
    <property type="entry name" value="REGULATORY PROTEIN PCHR"/>
    <property type="match status" value="1"/>
</dbReference>
<dbReference type="AlphaFoldDB" id="A0A158M143"/>
<feature type="domain" description="HTH araC/xylS-type" evidence="4">
    <location>
        <begin position="231"/>
        <end position="328"/>
    </location>
</feature>
<dbReference type="Gene3D" id="1.10.10.60">
    <property type="entry name" value="Homeodomain-like"/>
    <property type="match status" value="1"/>
</dbReference>
<evidence type="ECO:0000256" key="2">
    <source>
        <dbReference type="ARBA" id="ARBA00023125"/>
    </source>
</evidence>
<organism evidence="5 6">
    <name type="scientific">Bordetella holmesii CDC-H585-BH</name>
    <dbReference type="NCBI Taxonomy" id="1331206"/>
    <lineage>
        <taxon>Bacteria</taxon>
        <taxon>Pseudomonadati</taxon>
        <taxon>Pseudomonadota</taxon>
        <taxon>Betaproteobacteria</taxon>
        <taxon>Burkholderiales</taxon>
        <taxon>Alcaligenaceae</taxon>
        <taxon>Bordetella</taxon>
    </lineage>
</organism>
<dbReference type="Proteomes" id="UP000026682">
    <property type="component" value="Unassembled WGS sequence"/>
</dbReference>
<evidence type="ECO:0000313" key="5">
    <source>
        <dbReference type="EMBL" id="KAK87285.1"/>
    </source>
</evidence>
<evidence type="ECO:0000259" key="4">
    <source>
        <dbReference type="PROSITE" id="PS01124"/>
    </source>
</evidence>
<keyword evidence="3" id="KW-0804">Transcription</keyword>
<protein>
    <submittedName>
        <fullName evidence="5">DNA-binding helix-turn-helix protein</fullName>
    </submittedName>
</protein>
<dbReference type="EMBL" id="JFZZ01000137">
    <property type="protein sequence ID" value="KAK87285.1"/>
    <property type="molecule type" value="Genomic_DNA"/>
</dbReference>
<evidence type="ECO:0000313" key="6">
    <source>
        <dbReference type="Proteomes" id="UP000026682"/>
    </source>
</evidence>
<dbReference type="InterPro" id="IPR018060">
    <property type="entry name" value="HTH_AraC"/>
</dbReference>
<sequence>MSFVAMAATTFGAAVVVFEVTMSLSLPATCHDVHPLLPDVRLPTDWAGMSRIDGLDDELTITAWHGMPVQALDVQAEGPPMLCIAVFLDGEADMSIDGGPPLHATPGMAVIQTGEQCVRGRFRMPGGQRVRLIDIRYTPTGLLRAGGRPLVALQGDFLQDCSAAGSLMAGFRAPSSLLHLAADVVDCPYAEPHTRRLYLRAKGLEALAVVLDMVNRSGSLPADPRERQLLARARRLIEERYDEDWSVRRLAQTVGLSEKRLKAGFRSVAGRSVHAYLLQVRLDAAAALLAGGHSVTETALAIGFSRLSHFSKMFRQAKGVAPSSWAQTS</sequence>
<dbReference type="SUPFAM" id="SSF46689">
    <property type="entry name" value="Homeodomain-like"/>
    <property type="match status" value="2"/>
</dbReference>
<name>A0A158M143_9BORD</name>
<dbReference type="Pfam" id="PF12833">
    <property type="entry name" value="HTH_18"/>
    <property type="match status" value="1"/>
</dbReference>
<dbReference type="GO" id="GO:0043565">
    <property type="term" value="F:sequence-specific DNA binding"/>
    <property type="evidence" value="ECO:0007669"/>
    <property type="project" value="InterPro"/>
</dbReference>
<gene>
    <name evidence="5" type="ORF">L497_0879</name>
</gene>
<dbReference type="PANTHER" id="PTHR47893:SF1">
    <property type="entry name" value="REGULATORY PROTEIN PCHR"/>
    <property type="match status" value="1"/>
</dbReference>
<dbReference type="SMART" id="SM00342">
    <property type="entry name" value="HTH_ARAC"/>
    <property type="match status" value="1"/>
</dbReference>
<dbReference type="GO" id="GO:0003700">
    <property type="term" value="F:DNA-binding transcription factor activity"/>
    <property type="evidence" value="ECO:0007669"/>
    <property type="project" value="InterPro"/>
</dbReference>
<proteinExistence type="predicted"/>